<dbReference type="Proteomes" id="UP001151760">
    <property type="component" value="Unassembled WGS sequence"/>
</dbReference>
<dbReference type="EMBL" id="BQNB010019565">
    <property type="protein sequence ID" value="GJT86645.1"/>
    <property type="molecule type" value="Genomic_DNA"/>
</dbReference>
<keyword evidence="2" id="KW-1185">Reference proteome</keyword>
<proteinExistence type="predicted"/>
<reference evidence="1" key="2">
    <citation type="submission" date="2022-01" db="EMBL/GenBank/DDBJ databases">
        <authorList>
            <person name="Yamashiro T."/>
            <person name="Shiraishi A."/>
            <person name="Satake H."/>
            <person name="Nakayama K."/>
        </authorList>
    </citation>
    <scope>NUCLEOTIDE SEQUENCE</scope>
</reference>
<name>A0ABQ5HFH6_9ASTR</name>
<evidence type="ECO:0000313" key="1">
    <source>
        <dbReference type="EMBL" id="GJT86645.1"/>
    </source>
</evidence>
<sequence>MRLRSCCPNMERKDTQVPTPYCDKCNWHPTWVHCAKMCAYGFAKLVVMNETTVGLKWSMCRPQDRWNVGVMEARDILKNNCHNRGRECPHNNRAEEERTKHRRQKARMSIQKLFYVSKAGDEKTDDIQLCAISLGCFRMNYLDPPISVEVCSSILNLCPGALPLLRHPTV</sequence>
<comment type="caution">
    <text evidence="1">The sequence shown here is derived from an EMBL/GenBank/DDBJ whole genome shotgun (WGS) entry which is preliminary data.</text>
</comment>
<gene>
    <name evidence="1" type="ORF">Tco_1068362</name>
</gene>
<accession>A0ABQ5HFH6</accession>
<organism evidence="1 2">
    <name type="scientific">Tanacetum coccineum</name>
    <dbReference type="NCBI Taxonomy" id="301880"/>
    <lineage>
        <taxon>Eukaryota</taxon>
        <taxon>Viridiplantae</taxon>
        <taxon>Streptophyta</taxon>
        <taxon>Embryophyta</taxon>
        <taxon>Tracheophyta</taxon>
        <taxon>Spermatophyta</taxon>
        <taxon>Magnoliopsida</taxon>
        <taxon>eudicotyledons</taxon>
        <taxon>Gunneridae</taxon>
        <taxon>Pentapetalae</taxon>
        <taxon>asterids</taxon>
        <taxon>campanulids</taxon>
        <taxon>Asterales</taxon>
        <taxon>Asteraceae</taxon>
        <taxon>Asteroideae</taxon>
        <taxon>Anthemideae</taxon>
        <taxon>Anthemidinae</taxon>
        <taxon>Tanacetum</taxon>
    </lineage>
</organism>
<protein>
    <submittedName>
        <fullName evidence="1">Uncharacterized protein</fullName>
    </submittedName>
</protein>
<evidence type="ECO:0000313" key="2">
    <source>
        <dbReference type="Proteomes" id="UP001151760"/>
    </source>
</evidence>
<reference evidence="1" key="1">
    <citation type="journal article" date="2022" name="Int. J. Mol. Sci.">
        <title>Draft Genome of Tanacetum Coccineum: Genomic Comparison of Closely Related Tanacetum-Family Plants.</title>
        <authorList>
            <person name="Yamashiro T."/>
            <person name="Shiraishi A."/>
            <person name="Nakayama K."/>
            <person name="Satake H."/>
        </authorList>
    </citation>
    <scope>NUCLEOTIDE SEQUENCE</scope>
</reference>